<keyword evidence="3" id="KW-1185">Reference proteome</keyword>
<sequence>MGAGHGRSWQSRELGVPCLGLKQSPRSRGAAAVRPRCPGRTPRPEALGLGRGGVGDRGATAAAGPSCRCGSQLPGPDASVRGIRPGQGQSLQPRGAGGPLPRPDTSAGGLRPGQGADPVIGDRRVMRVNSSGRGIRPGREAEPAIRGGWGSPAQA</sequence>
<comment type="caution">
    <text evidence="2">The sequence shown here is derived from an EMBL/GenBank/DDBJ whole genome shotgun (WGS) entry which is preliminary data.</text>
</comment>
<protein>
    <submittedName>
        <fullName evidence="2">Uncharacterized protein</fullName>
    </submittedName>
</protein>
<gene>
    <name evidence="2" type="ORF">mMyoMyo1_009754</name>
</gene>
<evidence type="ECO:0000313" key="3">
    <source>
        <dbReference type="Proteomes" id="UP000527355"/>
    </source>
</evidence>
<evidence type="ECO:0000256" key="1">
    <source>
        <dbReference type="SAM" id="MobiDB-lite"/>
    </source>
</evidence>
<reference evidence="2 3" key="1">
    <citation type="journal article" date="2020" name="Nature">
        <title>Six reference-quality genomes reveal evolution of bat adaptations.</title>
        <authorList>
            <person name="Jebb D."/>
            <person name="Huang Z."/>
            <person name="Pippel M."/>
            <person name="Hughes G.M."/>
            <person name="Lavrichenko K."/>
            <person name="Devanna P."/>
            <person name="Winkler S."/>
            <person name="Jermiin L.S."/>
            <person name="Skirmuntt E.C."/>
            <person name="Katzourakis A."/>
            <person name="Burkitt-Gray L."/>
            <person name="Ray D.A."/>
            <person name="Sullivan K.A.M."/>
            <person name="Roscito J.G."/>
            <person name="Kirilenko B.M."/>
            <person name="Davalos L.M."/>
            <person name="Corthals A.P."/>
            <person name="Power M.L."/>
            <person name="Jones G."/>
            <person name="Ransome R.D."/>
            <person name="Dechmann D.K.N."/>
            <person name="Locatelli A.G."/>
            <person name="Puechmaille S.J."/>
            <person name="Fedrigo O."/>
            <person name="Jarvis E.D."/>
            <person name="Hiller M."/>
            <person name="Vernes S.C."/>
            <person name="Myers E.W."/>
            <person name="Teeling E.C."/>
        </authorList>
    </citation>
    <scope>NUCLEOTIDE SEQUENCE [LARGE SCALE GENOMIC DNA]</scope>
    <source>
        <strain evidence="2">MMyoMyo1</strain>
        <tissue evidence="2">Flight muscle</tissue>
    </source>
</reference>
<feature type="region of interest" description="Disordered" evidence="1">
    <location>
        <begin position="1"/>
        <end position="155"/>
    </location>
</feature>
<organism evidence="2 3">
    <name type="scientific">Myotis myotis</name>
    <name type="common">Greater mouse-eared bat</name>
    <name type="synonym">Vespertilio myotis</name>
    <dbReference type="NCBI Taxonomy" id="51298"/>
    <lineage>
        <taxon>Eukaryota</taxon>
        <taxon>Metazoa</taxon>
        <taxon>Chordata</taxon>
        <taxon>Craniata</taxon>
        <taxon>Vertebrata</taxon>
        <taxon>Euteleostomi</taxon>
        <taxon>Mammalia</taxon>
        <taxon>Eutheria</taxon>
        <taxon>Laurasiatheria</taxon>
        <taxon>Chiroptera</taxon>
        <taxon>Yangochiroptera</taxon>
        <taxon>Vespertilionidae</taxon>
        <taxon>Myotis</taxon>
    </lineage>
</organism>
<dbReference type="AlphaFoldDB" id="A0A7J7ZXG4"/>
<name>A0A7J7ZXG4_MYOMY</name>
<dbReference type="EMBL" id="JABWUV010000002">
    <property type="protein sequence ID" value="KAF6378864.1"/>
    <property type="molecule type" value="Genomic_DNA"/>
</dbReference>
<evidence type="ECO:0000313" key="2">
    <source>
        <dbReference type="EMBL" id="KAF6378864.1"/>
    </source>
</evidence>
<accession>A0A7J7ZXG4</accession>
<proteinExistence type="predicted"/>
<dbReference type="Proteomes" id="UP000527355">
    <property type="component" value="Unassembled WGS sequence"/>
</dbReference>